<comment type="caution">
    <text evidence="2">The sequence shown here is derived from an EMBL/GenBank/DDBJ whole genome shotgun (WGS) entry which is preliminary data.</text>
</comment>
<dbReference type="AlphaFoldDB" id="A0AAN8SGU5"/>
<gene>
    <name evidence="2" type="ORF">RUM43_001853</name>
</gene>
<reference evidence="2 3" key="1">
    <citation type="submission" date="2023-10" db="EMBL/GenBank/DDBJ databases">
        <title>Genomes of two closely related lineages of the louse Polyplax serrata with different host specificities.</title>
        <authorList>
            <person name="Martinu J."/>
            <person name="Tarabai H."/>
            <person name="Stefka J."/>
            <person name="Hypsa V."/>
        </authorList>
    </citation>
    <scope>NUCLEOTIDE SEQUENCE [LARGE SCALE GENOMIC DNA]</scope>
    <source>
        <strain evidence="2">HR10_N</strain>
    </source>
</reference>
<evidence type="ECO:0000313" key="3">
    <source>
        <dbReference type="Proteomes" id="UP001372834"/>
    </source>
</evidence>
<sequence>MKYGERPLNATKPITERETCAKPENNPTRRQGIKEKPEVDEEEKKEREFCVYEKGHIRSREKDTGGKFLTKKIRSDQNEISEMLRI</sequence>
<proteinExistence type="predicted"/>
<accession>A0AAN8SGU5</accession>
<dbReference type="Proteomes" id="UP001372834">
    <property type="component" value="Unassembled WGS sequence"/>
</dbReference>
<feature type="compositionally biased region" description="Basic and acidic residues" evidence="1">
    <location>
        <begin position="32"/>
        <end position="45"/>
    </location>
</feature>
<name>A0AAN8SGU5_POLSC</name>
<organism evidence="2 3">
    <name type="scientific">Polyplax serrata</name>
    <name type="common">Common mouse louse</name>
    <dbReference type="NCBI Taxonomy" id="468196"/>
    <lineage>
        <taxon>Eukaryota</taxon>
        <taxon>Metazoa</taxon>
        <taxon>Ecdysozoa</taxon>
        <taxon>Arthropoda</taxon>
        <taxon>Hexapoda</taxon>
        <taxon>Insecta</taxon>
        <taxon>Pterygota</taxon>
        <taxon>Neoptera</taxon>
        <taxon>Paraneoptera</taxon>
        <taxon>Psocodea</taxon>
        <taxon>Troctomorpha</taxon>
        <taxon>Phthiraptera</taxon>
        <taxon>Anoplura</taxon>
        <taxon>Polyplacidae</taxon>
        <taxon>Polyplax</taxon>
    </lineage>
</organism>
<protein>
    <submittedName>
        <fullName evidence="2">Uncharacterized protein</fullName>
    </submittedName>
</protein>
<feature type="region of interest" description="Disordered" evidence="1">
    <location>
        <begin position="1"/>
        <end position="45"/>
    </location>
</feature>
<dbReference type="EMBL" id="JAWJWE010000001">
    <property type="protein sequence ID" value="KAK6645576.1"/>
    <property type="molecule type" value="Genomic_DNA"/>
</dbReference>
<evidence type="ECO:0000313" key="2">
    <source>
        <dbReference type="EMBL" id="KAK6645576.1"/>
    </source>
</evidence>
<evidence type="ECO:0000256" key="1">
    <source>
        <dbReference type="SAM" id="MobiDB-lite"/>
    </source>
</evidence>